<gene>
    <name evidence="1" type="ORF">DHETER_LOCUS3125</name>
</gene>
<protein>
    <submittedName>
        <fullName evidence="1">13281_t:CDS:1</fullName>
    </submittedName>
</protein>
<evidence type="ECO:0000313" key="2">
    <source>
        <dbReference type="Proteomes" id="UP000789702"/>
    </source>
</evidence>
<accession>A0ACA9L083</accession>
<evidence type="ECO:0000313" key="1">
    <source>
        <dbReference type="EMBL" id="CAG8503697.1"/>
    </source>
</evidence>
<sequence>MTTIMMMILESDESDQENEINEIDNSSNEPEEESTKDEITSIYPEVCYLCGSLDVNQPTLLDTTCPPRSKEKLPKYESYTSSDSSTKRKGWKSFIKGKKPKNLHKFSRG</sequence>
<organism evidence="1 2">
    <name type="scientific">Dentiscutata heterogama</name>
    <dbReference type="NCBI Taxonomy" id="1316150"/>
    <lineage>
        <taxon>Eukaryota</taxon>
        <taxon>Fungi</taxon>
        <taxon>Fungi incertae sedis</taxon>
        <taxon>Mucoromycota</taxon>
        <taxon>Glomeromycotina</taxon>
        <taxon>Glomeromycetes</taxon>
        <taxon>Diversisporales</taxon>
        <taxon>Gigasporaceae</taxon>
        <taxon>Dentiscutata</taxon>
    </lineage>
</organism>
<dbReference type="Proteomes" id="UP000789702">
    <property type="component" value="Unassembled WGS sequence"/>
</dbReference>
<keyword evidence="2" id="KW-1185">Reference proteome</keyword>
<reference evidence="1" key="1">
    <citation type="submission" date="2021-06" db="EMBL/GenBank/DDBJ databases">
        <authorList>
            <person name="Kallberg Y."/>
            <person name="Tangrot J."/>
            <person name="Rosling A."/>
        </authorList>
    </citation>
    <scope>NUCLEOTIDE SEQUENCE</scope>
    <source>
        <strain evidence="1">IL203A</strain>
    </source>
</reference>
<dbReference type="EMBL" id="CAJVPU010002583">
    <property type="protein sequence ID" value="CAG8503697.1"/>
    <property type="molecule type" value="Genomic_DNA"/>
</dbReference>
<proteinExistence type="predicted"/>
<name>A0ACA9L083_9GLOM</name>
<comment type="caution">
    <text evidence="1">The sequence shown here is derived from an EMBL/GenBank/DDBJ whole genome shotgun (WGS) entry which is preliminary data.</text>
</comment>